<dbReference type="HOGENOM" id="CLU_018869_0_2_14"/>
<dbReference type="Proteomes" id="UP000032434">
    <property type="component" value="Chromosome 1"/>
</dbReference>
<gene>
    <name evidence="8 11" type="primary">tilS</name>
    <name evidence="11" type="ORF">Aocu_00170</name>
</gene>
<dbReference type="EMBL" id="LK028559">
    <property type="protein sequence ID" value="CDR30090.1"/>
    <property type="molecule type" value="Genomic_DNA"/>
</dbReference>
<comment type="function">
    <text evidence="8">Ligates lysine onto the cytidine present at position 34 of the AUA codon-specific tRNA(Ile) that contains the anticodon CAU, in an ATP-dependent manner. Cytidine is converted to lysidine, thus changing the amino acid specificity of the tRNA from methionine to isoleucine.</text>
</comment>
<name>A0A061A865_9MOLU</name>
<keyword evidence="12" id="KW-1185">Reference proteome</keyword>
<comment type="catalytic activity">
    <reaction evidence="7 8">
        <text>cytidine(34) in tRNA(Ile2) + L-lysine + ATP = lysidine(34) in tRNA(Ile2) + AMP + diphosphate + H(+)</text>
        <dbReference type="Rhea" id="RHEA:43744"/>
        <dbReference type="Rhea" id="RHEA-COMP:10625"/>
        <dbReference type="Rhea" id="RHEA-COMP:10670"/>
        <dbReference type="ChEBI" id="CHEBI:15378"/>
        <dbReference type="ChEBI" id="CHEBI:30616"/>
        <dbReference type="ChEBI" id="CHEBI:32551"/>
        <dbReference type="ChEBI" id="CHEBI:33019"/>
        <dbReference type="ChEBI" id="CHEBI:82748"/>
        <dbReference type="ChEBI" id="CHEBI:83665"/>
        <dbReference type="ChEBI" id="CHEBI:456215"/>
        <dbReference type="EC" id="6.3.4.19"/>
    </reaction>
</comment>
<evidence type="ECO:0000259" key="10">
    <source>
        <dbReference type="SMART" id="SM00977"/>
    </source>
</evidence>
<dbReference type="NCBIfam" id="TIGR02433">
    <property type="entry name" value="lysidine_TilS_C"/>
    <property type="match status" value="1"/>
</dbReference>
<dbReference type="AlphaFoldDB" id="A0A061A865"/>
<dbReference type="GO" id="GO:0006400">
    <property type="term" value="P:tRNA modification"/>
    <property type="evidence" value="ECO:0007669"/>
    <property type="project" value="UniProtKB-UniRule"/>
</dbReference>
<evidence type="ECO:0000256" key="9">
    <source>
        <dbReference type="SAM" id="Phobius"/>
    </source>
</evidence>
<dbReference type="FunCoup" id="A0A061A865">
    <property type="interactions" value="93"/>
</dbReference>
<keyword evidence="9" id="KW-0472">Membrane</keyword>
<dbReference type="InterPro" id="IPR012795">
    <property type="entry name" value="tRNA_Ile_lys_synt_N"/>
</dbReference>
<evidence type="ECO:0000256" key="2">
    <source>
        <dbReference type="ARBA" id="ARBA00022490"/>
    </source>
</evidence>
<feature type="binding site" evidence="8">
    <location>
        <begin position="18"/>
        <end position="23"/>
    </location>
    <ligand>
        <name>ATP</name>
        <dbReference type="ChEBI" id="CHEBI:30616"/>
    </ligand>
</feature>
<dbReference type="CDD" id="cd01992">
    <property type="entry name" value="TilS_N"/>
    <property type="match status" value="1"/>
</dbReference>
<keyword evidence="9" id="KW-0812">Transmembrane</keyword>
<sequence>MNLKIKLDPKKLYILAISGGIDSMVLLDLFMKGGYNFVVVHFNHQKRMDSNLDHELIQSICKLHDVSYHYIKLNIKNGNFQEQARQIRYQHLQEVAKNHHTNHIVTAHHLDDLAETVLMKLMRGSNLLGYSGMRDVFLMDGFYYYKPLLHVSKEEIYNYAADNQVDFLEDSSNQGDDYLRNRIRHHIIPKLKEERNFLTQIKKYSDQLYTTFDYVRKSSLSFLDGKNNFKLDCFISLHEAVKKDVISYLLETYSIYKSTEKIDNIIKQISSKKPHIEIKLDKEYDLLKTYNDVFIKHRENNLGSTNSKTLTISHNKADIPMEHIEICYNKLDFPLLIRTRKDGDILSFDYGRKKLKSFLIDLKVPRQQRDKLILVVDQSGTILWIPGLYKNQTLGHDNKIYLAIKES</sequence>
<accession>A0A061A865</accession>
<dbReference type="NCBIfam" id="TIGR02432">
    <property type="entry name" value="lysidine_TilS_N"/>
    <property type="match status" value="1"/>
</dbReference>
<dbReference type="Pfam" id="PF11734">
    <property type="entry name" value="TilS_C"/>
    <property type="match status" value="1"/>
</dbReference>
<dbReference type="InterPro" id="IPR014729">
    <property type="entry name" value="Rossmann-like_a/b/a_fold"/>
</dbReference>
<dbReference type="GO" id="GO:0032267">
    <property type="term" value="F:tRNA(Ile)-lysidine synthase activity"/>
    <property type="evidence" value="ECO:0007669"/>
    <property type="project" value="UniProtKB-EC"/>
</dbReference>
<dbReference type="SUPFAM" id="SSF56037">
    <property type="entry name" value="PheT/TilS domain"/>
    <property type="match status" value="1"/>
</dbReference>
<dbReference type="Gene3D" id="3.40.50.620">
    <property type="entry name" value="HUPs"/>
    <property type="match status" value="1"/>
</dbReference>
<dbReference type="InParanoid" id="A0A061A865"/>
<feature type="domain" description="Lysidine-tRNA(Ile) synthetase C-terminal" evidence="10">
    <location>
        <begin position="335"/>
        <end position="404"/>
    </location>
</feature>
<dbReference type="KEGG" id="aoc:Aocu_00170"/>
<dbReference type="InterPro" id="IPR011063">
    <property type="entry name" value="TilS/TtcA_N"/>
</dbReference>
<evidence type="ECO:0000256" key="6">
    <source>
        <dbReference type="ARBA" id="ARBA00022840"/>
    </source>
</evidence>
<dbReference type="STRING" id="35623.Aocu_00170"/>
<dbReference type="RefSeq" id="WP_045748698.1">
    <property type="nucleotide sequence ID" value="NZ_FUZK01000002.1"/>
</dbReference>
<feature type="transmembrane region" description="Helical" evidence="9">
    <location>
        <begin position="12"/>
        <end position="31"/>
    </location>
</feature>
<dbReference type="HAMAP" id="MF_01161">
    <property type="entry name" value="tRNA_Ile_lys_synt"/>
    <property type="match status" value="1"/>
</dbReference>
<evidence type="ECO:0000256" key="7">
    <source>
        <dbReference type="ARBA" id="ARBA00048539"/>
    </source>
</evidence>
<evidence type="ECO:0000313" key="12">
    <source>
        <dbReference type="Proteomes" id="UP000032434"/>
    </source>
</evidence>
<dbReference type="EC" id="6.3.4.19" evidence="8"/>
<protein>
    <recommendedName>
        <fullName evidence="8">tRNA(Ile)-lysidine synthase</fullName>
        <ecNumber evidence="8">6.3.4.19</ecNumber>
    </recommendedName>
    <alternativeName>
        <fullName evidence="8">tRNA(Ile)-2-lysyl-cytidine synthase</fullName>
    </alternativeName>
    <alternativeName>
        <fullName evidence="8">tRNA(Ile)-lysidine synthetase</fullName>
    </alternativeName>
</protein>
<evidence type="ECO:0000256" key="8">
    <source>
        <dbReference type="HAMAP-Rule" id="MF_01161"/>
    </source>
</evidence>
<keyword evidence="2 8" id="KW-0963">Cytoplasm</keyword>
<keyword evidence="6 8" id="KW-0067">ATP-binding</keyword>
<proteinExistence type="inferred from homology"/>
<evidence type="ECO:0000256" key="3">
    <source>
        <dbReference type="ARBA" id="ARBA00022598"/>
    </source>
</evidence>
<comment type="domain">
    <text evidence="8">The N-terminal region contains the highly conserved SGGXDS motif, predicted to be a P-loop motif involved in ATP binding.</text>
</comment>
<keyword evidence="4 8" id="KW-0819">tRNA processing</keyword>
<evidence type="ECO:0000313" key="11">
    <source>
        <dbReference type="EMBL" id="CDR30090.1"/>
    </source>
</evidence>
<organism evidence="11 12">
    <name type="scientific">Acholeplasma oculi</name>
    <dbReference type="NCBI Taxonomy" id="35623"/>
    <lineage>
        <taxon>Bacteria</taxon>
        <taxon>Bacillati</taxon>
        <taxon>Mycoplasmatota</taxon>
        <taxon>Mollicutes</taxon>
        <taxon>Acholeplasmatales</taxon>
        <taxon>Acholeplasmataceae</taxon>
        <taxon>Acholeplasma</taxon>
    </lineage>
</organism>
<dbReference type="SMART" id="SM00977">
    <property type="entry name" value="TilS_C"/>
    <property type="match status" value="1"/>
</dbReference>
<dbReference type="GO" id="GO:0005737">
    <property type="term" value="C:cytoplasm"/>
    <property type="evidence" value="ECO:0007669"/>
    <property type="project" value="UniProtKB-SubCell"/>
</dbReference>
<keyword evidence="9" id="KW-1133">Transmembrane helix</keyword>
<dbReference type="GO" id="GO:0005524">
    <property type="term" value="F:ATP binding"/>
    <property type="evidence" value="ECO:0007669"/>
    <property type="project" value="UniProtKB-UniRule"/>
</dbReference>
<dbReference type="InterPro" id="IPR012796">
    <property type="entry name" value="Lysidine-tRNA-synth_C"/>
</dbReference>
<keyword evidence="3 8" id="KW-0436">Ligase</keyword>
<keyword evidence="5 8" id="KW-0547">Nucleotide-binding</keyword>
<dbReference type="PANTHER" id="PTHR43033:SF1">
    <property type="entry name" value="TRNA(ILE)-LYSIDINE SYNTHASE-RELATED"/>
    <property type="match status" value="1"/>
</dbReference>
<dbReference type="Pfam" id="PF01171">
    <property type="entry name" value="ATP_bind_3"/>
    <property type="match status" value="1"/>
</dbReference>
<dbReference type="PATRIC" id="fig|35623.3.peg.17"/>
<reference evidence="12" key="1">
    <citation type="submission" date="2014-05" db="EMBL/GenBank/DDBJ databases">
        <authorList>
            <person name="Kube M."/>
        </authorList>
    </citation>
    <scope>NUCLEOTIDE SEQUENCE [LARGE SCALE GENOMIC DNA]</scope>
</reference>
<evidence type="ECO:0000256" key="1">
    <source>
        <dbReference type="ARBA" id="ARBA00004496"/>
    </source>
</evidence>
<comment type="subcellular location">
    <subcellularLocation>
        <location evidence="1 8">Cytoplasm</location>
    </subcellularLocation>
</comment>
<evidence type="ECO:0000256" key="5">
    <source>
        <dbReference type="ARBA" id="ARBA00022741"/>
    </source>
</evidence>
<evidence type="ECO:0000256" key="4">
    <source>
        <dbReference type="ARBA" id="ARBA00022694"/>
    </source>
</evidence>
<dbReference type="PANTHER" id="PTHR43033">
    <property type="entry name" value="TRNA(ILE)-LYSIDINE SYNTHASE-RELATED"/>
    <property type="match status" value="1"/>
</dbReference>
<comment type="similarity">
    <text evidence="8">Belongs to the tRNA(Ile)-lysidine synthase family.</text>
</comment>
<dbReference type="InterPro" id="IPR012094">
    <property type="entry name" value="tRNA_Ile_lys_synt"/>
</dbReference>
<dbReference type="SUPFAM" id="SSF52402">
    <property type="entry name" value="Adenine nucleotide alpha hydrolases-like"/>
    <property type="match status" value="1"/>
</dbReference>